<dbReference type="SUPFAM" id="SSF142433">
    <property type="entry name" value="CinA-like"/>
    <property type="match status" value="1"/>
</dbReference>
<dbReference type="OrthoDB" id="9801454at2"/>
<dbReference type="PANTHER" id="PTHR13939">
    <property type="entry name" value="NICOTINAMIDE-NUCLEOTIDE AMIDOHYDROLASE PNCC"/>
    <property type="match status" value="1"/>
</dbReference>
<sequence length="408" mass="43997">MNAEVIAVGSELLLGQITNSNARFLSEKMTGLGINVYYHTTVGDNRERLTEAIRVASGRADLVIMTGGLGPTKDDLTKETLAEYLDKELVIHGQTLDVITRFFEKRRQPMTANNKKQAQVIKGSHVFKNNHGLACGMVTDTTPSFLLLPGPPKEMYPMVEEEVIPYLAGKGGSGVEITSRVLRFFGIGESALADMFDDLIENQENPTIAPLASGGEVTLRLTAKGASLSNKKALDELESTILSSVNDFFYGYGNDPLSKVAAEKLKSSNMTIASAESLTGGLFGEWMTEHSGASSFYNGGVICYDAKVKQNVLNVKEETVRNYGTVSAECAEELAVNVKAVLGSDIGISFTGVAGPYSLENKEPGIVFLGISTPSGTKSYPLNLAGSRAQIRERAAMYGCFYLLRELN</sequence>
<dbReference type="NCBIfam" id="TIGR00199">
    <property type="entry name" value="PncC_domain"/>
    <property type="match status" value="1"/>
</dbReference>
<dbReference type="InterPro" id="IPR001453">
    <property type="entry name" value="MoaB/Mog_dom"/>
</dbReference>
<accession>A0A3M7TX96</accession>
<dbReference type="SMART" id="SM00852">
    <property type="entry name" value="MoCF_biosynth"/>
    <property type="match status" value="1"/>
</dbReference>
<reference evidence="3 4" key="1">
    <citation type="submission" date="2018-10" db="EMBL/GenBank/DDBJ databases">
        <title>Bacillus Keqinensis sp. nov., a moderately halophilic bacterium isolated from a saline-alkaline lake.</title>
        <authorList>
            <person name="Wang H."/>
        </authorList>
    </citation>
    <scope>NUCLEOTIDE SEQUENCE [LARGE SCALE GENOMIC DNA]</scope>
    <source>
        <strain evidence="3 4">KQ-3</strain>
    </source>
</reference>
<dbReference type="InterPro" id="IPR036653">
    <property type="entry name" value="CinA-like_C"/>
</dbReference>
<dbReference type="Proteomes" id="UP000278746">
    <property type="component" value="Unassembled WGS sequence"/>
</dbReference>
<dbReference type="Pfam" id="PF18146">
    <property type="entry name" value="CinA_KH"/>
    <property type="match status" value="1"/>
</dbReference>
<dbReference type="Gene3D" id="3.90.950.20">
    <property type="entry name" value="CinA-like"/>
    <property type="match status" value="1"/>
</dbReference>
<evidence type="ECO:0000259" key="2">
    <source>
        <dbReference type="SMART" id="SM00852"/>
    </source>
</evidence>
<dbReference type="InterPro" id="IPR050101">
    <property type="entry name" value="CinA"/>
</dbReference>
<comment type="similarity">
    <text evidence="1">Belongs to the CinA family.</text>
</comment>
<dbReference type="RefSeq" id="WP_122897041.1">
    <property type="nucleotide sequence ID" value="NZ_RHIB01000001.1"/>
</dbReference>
<dbReference type="InterPro" id="IPR008136">
    <property type="entry name" value="CinA_C"/>
</dbReference>
<dbReference type="NCBIfam" id="TIGR00200">
    <property type="entry name" value="cinA_nterm"/>
    <property type="match status" value="1"/>
</dbReference>
<dbReference type="InterPro" id="IPR008135">
    <property type="entry name" value="Competence-induced_CinA"/>
</dbReference>
<feature type="domain" description="MoaB/Mog" evidence="2">
    <location>
        <begin position="4"/>
        <end position="170"/>
    </location>
</feature>
<dbReference type="NCBIfam" id="TIGR00177">
    <property type="entry name" value="molyb_syn"/>
    <property type="match status" value="1"/>
</dbReference>
<dbReference type="Pfam" id="PF00994">
    <property type="entry name" value="MoCF_biosynth"/>
    <property type="match status" value="1"/>
</dbReference>
<comment type="caution">
    <text evidence="3">The sequence shown here is derived from an EMBL/GenBank/DDBJ whole genome shotgun (WGS) entry which is preliminary data.</text>
</comment>
<name>A0A3M7TX96_9BACI</name>
<dbReference type="SUPFAM" id="SSF53218">
    <property type="entry name" value="Molybdenum cofactor biosynthesis proteins"/>
    <property type="match status" value="1"/>
</dbReference>
<evidence type="ECO:0000313" key="3">
    <source>
        <dbReference type="EMBL" id="RNA69522.1"/>
    </source>
</evidence>
<protein>
    <recommendedName>
        <fullName evidence="1">Putative competence-damage inducible protein</fullName>
    </recommendedName>
</protein>
<dbReference type="EMBL" id="RHIB01000001">
    <property type="protein sequence ID" value="RNA69522.1"/>
    <property type="molecule type" value="Genomic_DNA"/>
</dbReference>
<dbReference type="HAMAP" id="MF_00226_B">
    <property type="entry name" value="CinA_B"/>
    <property type="match status" value="1"/>
</dbReference>
<keyword evidence="4" id="KW-1185">Reference proteome</keyword>
<evidence type="ECO:0000256" key="1">
    <source>
        <dbReference type="HAMAP-Rule" id="MF_00226"/>
    </source>
</evidence>
<dbReference type="NCBIfam" id="NF001813">
    <property type="entry name" value="PRK00549.1"/>
    <property type="match status" value="1"/>
</dbReference>
<proteinExistence type="inferred from homology"/>
<dbReference type="InterPro" id="IPR041424">
    <property type="entry name" value="CinA_KH"/>
</dbReference>
<dbReference type="AlphaFoldDB" id="A0A3M7TX96"/>
<organism evidence="3 4">
    <name type="scientific">Alteribacter keqinensis</name>
    <dbReference type="NCBI Taxonomy" id="2483800"/>
    <lineage>
        <taxon>Bacteria</taxon>
        <taxon>Bacillati</taxon>
        <taxon>Bacillota</taxon>
        <taxon>Bacilli</taxon>
        <taxon>Bacillales</taxon>
        <taxon>Bacillaceae</taxon>
        <taxon>Alteribacter</taxon>
    </lineage>
</organism>
<dbReference type="PANTHER" id="PTHR13939:SF0">
    <property type="entry name" value="NMN AMIDOHYDROLASE-LIKE PROTEIN YFAY"/>
    <property type="match status" value="1"/>
</dbReference>
<evidence type="ECO:0000313" key="4">
    <source>
        <dbReference type="Proteomes" id="UP000278746"/>
    </source>
</evidence>
<gene>
    <name evidence="1" type="primary">cinA</name>
    <name evidence="3" type="ORF">EBO34_06190</name>
</gene>
<dbReference type="Gene3D" id="3.30.70.2860">
    <property type="match status" value="1"/>
</dbReference>
<dbReference type="PIRSF" id="PIRSF006728">
    <property type="entry name" value="CinA"/>
    <property type="match status" value="1"/>
</dbReference>
<dbReference type="Gene3D" id="3.40.980.10">
    <property type="entry name" value="MoaB/Mog-like domain"/>
    <property type="match status" value="1"/>
</dbReference>
<dbReference type="InterPro" id="IPR036425">
    <property type="entry name" value="MoaB/Mog-like_dom_sf"/>
</dbReference>
<dbReference type="Pfam" id="PF02464">
    <property type="entry name" value="CinA"/>
    <property type="match status" value="1"/>
</dbReference>
<dbReference type="CDD" id="cd00885">
    <property type="entry name" value="cinA"/>
    <property type="match status" value="1"/>
</dbReference>